<dbReference type="AlphaFoldDB" id="A0A401NUD2"/>
<evidence type="ECO:0000256" key="3">
    <source>
        <dbReference type="ARBA" id="ARBA00023015"/>
    </source>
</evidence>
<dbReference type="PANTHER" id="PTHR17045">
    <property type="entry name" value="MELANOCYTE SPECIFIC GENE RELATED CITED"/>
    <property type="match status" value="1"/>
</dbReference>
<dbReference type="Proteomes" id="UP000288216">
    <property type="component" value="Unassembled WGS sequence"/>
</dbReference>
<evidence type="ECO:0008006" key="10">
    <source>
        <dbReference type="Google" id="ProtNLM"/>
    </source>
</evidence>
<dbReference type="Pfam" id="PF04487">
    <property type="entry name" value="CITED"/>
    <property type="match status" value="1"/>
</dbReference>
<evidence type="ECO:0000313" key="9">
    <source>
        <dbReference type="Proteomes" id="UP000288216"/>
    </source>
</evidence>
<keyword evidence="4" id="KW-0010">Activator</keyword>
<sequence>MALKSRISGSSSTNPAGDRISSHRKWAFGGHVLGVVEGLLCLHPESDRQSVSGNQPCRRFLADLSGSMSSVVCPGLKEREAVTMLHYGETVTRSRVPSGNTGQFTSGLMASSCGAQQQQFSLHSPQLLASFQLQKLNSQYHSSALQPAPAPGDSQAPAAPQPPASPGIIDTDLIDEDVLMTLVLDLGLDRVDELPELWLGHNEFDFTSDATPGNVVTC</sequence>
<comment type="similarity">
    <text evidence="2">Belongs to the CITED family.</text>
</comment>
<comment type="caution">
    <text evidence="8">The sequence shown here is derived from an EMBL/GenBank/DDBJ whole genome shotgun (WGS) entry which is preliminary data.</text>
</comment>
<evidence type="ECO:0000256" key="4">
    <source>
        <dbReference type="ARBA" id="ARBA00023159"/>
    </source>
</evidence>
<evidence type="ECO:0000256" key="2">
    <source>
        <dbReference type="ARBA" id="ARBA00006967"/>
    </source>
</evidence>
<proteinExistence type="inferred from homology"/>
<keyword evidence="9" id="KW-1185">Reference proteome</keyword>
<dbReference type="Gene3D" id="6.10.140.2200">
    <property type="match status" value="1"/>
</dbReference>
<dbReference type="PANTHER" id="PTHR17045:SF6">
    <property type="entry name" value="CBP_P300-INTERACTING TRANSACTIVATOR 1"/>
    <property type="match status" value="1"/>
</dbReference>
<dbReference type="GO" id="GO:0005634">
    <property type="term" value="C:nucleus"/>
    <property type="evidence" value="ECO:0007669"/>
    <property type="project" value="UniProtKB-SubCell"/>
</dbReference>
<dbReference type="GO" id="GO:0003713">
    <property type="term" value="F:transcription coactivator activity"/>
    <property type="evidence" value="ECO:0007669"/>
    <property type="project" value="TreeGrafter"/>
</dbReference>
<gene>
    <name evidence="8" type="ORF">scyTo_0009816</name>
</gene>
<keyword evidence="6" id="KW-0539">Nucleus</keyword>
<feature type="region of interest" description="Disordered" evidence="7">
    <location>
        <begin position="1"/>
        <end position="20"/>
    </location>
</feature>
<accession>A0A401NUD2</accession>
<evidence type="ECO:0000256" key="7">
    <source>
        <dbReference type="SAM" id="MobiDB-lite"/>
    </source>
</evidence>
<dbReference type="InterPro" id="IPR007576">
    <property type="entry name" value="CITED"/>
</dbReference>
<dbReference type="EMBL" id="BFAA01004108">
    <property type="protein sequence ID" value="GCB64498.1"/>
    <property type="molecule type" value="Genomic_DNA"/>
</dbReference>
<comment type="subcellular location">
    <subcellularLocation>
        <location evidence="1">Nucleus</location>
    </subcellularLocation>
</comment>
<name>A0A401NUD2_SCYTO</name>
<evidence type="ECO:0000313" key="8">
    <source>
        <dbReference type="EMBL" id="GCB64498.1"/>
    </source>
</evidence>
<protein>
    <recommendedName>
        <fullName evidence="10">Cbp/p300-interacting transactivator 1</fullName>
    </recommendedName>
</protein>
<dbReference type="STRING" id="75743.A0A401NUD2"/>
<keyword evidence="3" id="KW-0805">Transcription regulation</keyword>
<evidence type="ECO:0000256" key="1">
    <source>
        <dbReference type="ARBA" id="ARBA00004123"/>
    </source>
</evidence>
<evidence type="ECO:0000256" key="6">
    <source>
        <dbReference type="ARBA" id="ARBA00023242"/>
    </source>
</evidence>
<evidence type="ECO:0000256" key="5">
    <source>
        <dbReference type="ARBA" id="ARBA00023163"/>
    </source>
</evidence>
<feature type="region of interest" description="Disordered" evidence="7">
    <location>
        <begin position="142"/>
        <end position="169"/>
    </location>
</feature>
<keyword evidence="5" id="KW-0804">Transcription</keyword>
<organism evidence="8 9">
    <name type="scientific">Scyliorhinus torazame</name>
    <name type="common">Cloudy catshark</name>
    <name type="synonym">Catulus torazame</name>
    <dbReference type="NCBI Taxonomy" id="75743"/>
    <lineage>
        <taxon>Eukaryota</taxon>
        <taxon>Metazoa</taxon>
        <taxon>Chordata</taxon>
        <taxon>Craniata</taxon>
        <taxon>Vertebrata</taxon>
        <taxon>Chondrichthyes</taxon>
        <taxon>Elasmobranchii</taxon>
        <taxon>Galeomorphii</taxon>
        <taxon>Galeoidea</taxon>
        <taxon>Carcharhiniformes</taxon>
        <taxon>Scyliorhinidae</taxon>
        <taxon>Scyliorhinus</taxon>
    </lineage>
</organism>
<dbReference type="OrthoDB" id="8939897at2759"/>
<reference evidence="8 9" key="1">
    <citation type="journal article" date="2018" name="Nat. Ecol. Evol.">
        <title>Shark genomes provide insights into elasmobranch evolution and the origin of vertebrates.</title>
        <authorList>
            <person name="Hara Y"/>
            <person name="Yamaguchi K"/>
            <person name="Onimaru K"/>
            <person name="Kadota M"/>
            <person name="Koyanagi M"/>
            <person name="Keeley SD"/>
            <person name="Tatsumi K"/>
            <person name="Tanaka K"/>
            <person name="Motone F"/>
            <person name="Kageyama Y"/>
            <person name="Nozu R"/>
            <person name="Adachi N"/>
            <person name="Nishimura O"/>
            <person name="Nakagawa R"/>
            <person name="Tanegashima C"/>
            <person name="Kiyatake I"/>
            <person name="Matsumoto R"/>
            <person name="Murakumo K"/>
            <person name="Nishida K"/>
            <person name="Terakita A"/>
            <person name="Kuratani S"/>
            <person name="Sato K"/>
            <person name="Hyodo S Kuraku.S."/>
        </authorList>
    </citation>
    <scope>NUCLEOTIDE SEQUENCE [LARGE SCALE GENOMIC DNA]</scope>
</reference>